<feature type="region of interest" description="Disordered" evidence="9">
    <location>
        <begin position="91"/>
        <end position="112"/>
    </location>
</feature>
<proteinExistence type="inferred from homology"/>
<dbReference type="InterPro" id="IPR043136">
    <property type="entry name" value="B30.2/SPRY_sf"/>
</dbReference>
<keyword evidence="6" id="KW-0508">mRNA splicing</keyword>
<dbReference type="Pfam" id="PF13297">
    <property type="entry name" value="SDE2_2C"/>
    <property type="match status" value="1"/>
</dbReference>
<dbReference type="Pfam" id="PF22782">
    <property type="entry name" value="SDE2"/>
    <property type="match status" value="1"/>
</dbReference>
<dbReference type="EMBL" id="BRXZ01001169">
    <property type="protein sequence ID" value="GMH64256.1"/>
    <property type="molecule type" value="Genomic_DNA"/>
</dbReference>
<keyword evidence="12" id="KW-1185">Reference proteome</keyword>
<evidence type="ECO:0000256" key="7">
    <source>
        <dbReference type="ARBA" id="ARBA00023242"/>
    </source>
</evidence>
<accession>A0A9W7A6E3</accession>
<evidence type="ECO:0000259" key="10">
    <source>
        <dbReference type="PROSITE" id="PS50188"/>
    </source>
</evidence>
<gene>
    <name evidence="11" type="ORF">TrRE_jg5257</name>
</gene>
<dbReference type="CDD" id="cd11709">
    <property type="entry name" value="SPRY"/>
    <property type="match status" value="1"/>
</dbReference>
<dbReference type="InterPro" id="IPR001870">
    <property type="entry name" value="B30.2/SPRY"/>
</dbReference>
<dbReference type="InterPro" id="IPR053822">
    <property type="entry name" value="SDE2-like_dom"/>
</dbReference>
<keyword evidence="5" id="KW-0507">mRNA processing</keyword>
<evidence type="ECO:0000256" key="3">
    <source>
        <dbReference type="ARBA" id="ARBA00008726"/>
    </source>
</evidence>
<evidence type="ECO:0000256" key="8">
    <source>
        <dbReference type="ARBA" id="ARBA00023306"/>
    </source>
</evidence>
<dbReference type="InterPro" id="IPR051421">
    <property type="entry name" value="RNA_Proc_DNA_Dmg_Regulator"/>
</dbReference>
<comment type="subcellular location">
    <subcellularLocation>
        <location evidence="2">Cytoplasm</location>
    </subcellularLocation>
    <subcellularLocation>
        <location evidence="1">Nucleus</location>
    </subcellularLocation>
</comment>
<dbReference type="GO" id="GO:0008380">
    <property type="term" value="P:RNA splicing"/>
    <property type="evidence" value="ECO:0007669"/>
    <property type="project" value="UniProtKB-KW"/>
</dbReference>
<evidence type="ECO:0000256" key="2">
    <source>
        <dbReference type="ARBA" id="ARBA00004496"/>
    </source>
</evidence>
<evidence type="ECO:0000313" key="12">
    <source>
        <dbReference type="Proteomes" id="UP001165082"/>
    </source>
</evidence>
<dbReference type="OrthoDB" id="258495at2759"/>
<dbReference type="AlphaFoldDB" id="A0A9W7A6E3"/>
<dbReference type="InterPro" id="IPR025086">
    <property type="entry name" value="SDE2/SF3A3_SAP"/>
</dbReference>
<dbReference type="PROSITE" id="PS50188">
    <property type="entry name" value="B302_SPRY"/>
    <property type="match status" value="1"/>
</dbReference>
<evidence type="ECO:0000256" key="5">
    <source>
        <dbReference type="ARBA" id="ARBA00022664"/>
    </source>
</evidence>
<dbReference type="Gene3D" id="2.60.120.920">
    <property type="match status" value="1"/>
</dbReference>
<feature type="domain" description="B30.2/SPRY" evidence="10">
    <location>
        <begin position="183"/>
        <end position="395"/>
    </location>
</feature>
<organism evidence="11 12">
    <name type="scientific">Triparma retinervis</name>
    <dbReference type="NCBI Taxonomy" id="2557542"/>
    <lineage>
        <taxon>Eukaryota</taxon>
        <taxon>Sar</taxon>
        <taxon>Stramenopiles</taxon>
        <taxon>Ochrophyta</taxon>
        <taxon>Bolidophyceae</taxon>
        <taxon>Parmales</taxon>
        <taxon>Triparmaceae</taxon>
        <taxon>Triparma</taxon>
    </lineage>
</organism>
<dbReference type="Proteomes" id="UP001165082">
    <property type="component" value="Unassembled WGS sequence"/>
</dbReference>
<dbReference type="InterPro" id="IPR003877">
    <property type="entry name" value="SPRY_dom"/>
</dbReference>
<evidence type="ECO:0000256" key="1">
    <source>
        <dbReference type="ARBA" id="ARBA00004123"/>
    </source>
</evidence>
<sequence length="554" mass="60470">MDKDGITDDLADAFIDAGIKWAVHRYPNNATFFEPQLVAPLRGGKGGFGALLKAVGKRAGKKKTTDFGACRDLNGRRLRHVNDEIKLERWRKEQERKKEKLPPSSVEASITDSGIDNWHLGVPTWSEGVTNKQKYKNKKRKYNERRREESEVERMEREKMERRNEEQRKVNEYAKEDSKVGLESSEFAAMLKVEKIRKKIQEGKLKKLFAEVPGSNVSWGKGGLVTGAGGTAGEDDCLFSTVYLNPPSTTAVTGRYYYEVVCETVDKDGADIPLQVGYLTPTSLPDPKNQDGVGDVEGSVGFDGGRGLLFIDGLEKEEDGTLADSKEAEEAGRISWEKNDVVGVIYDAGERSVQYTLNGSELPTVKAEGVGVHMVVGVSVNPGGEVRVRIGDAEMEYLPEGCMPVGDLLLRFGGKGEEDGEGGGKKKRKIGEEEEEGEKPTAATTTTITKIAAATTTITKIAAAAAPAPIASGSPITLEDIIKSYTEETLAALPLDTLKVTLQALGLKAGGSAAERAKRLWTVKDMKREDIPGKIRDKKVFDMVTKIIASKGKW</sequence>
<feature type="region of interest" description="Disordered" evidence="9">
    <location>
        <begin position="136"/>
        <end position="165"/>
    </location>
</feature>
<dbReference type="SMART" id="SM00449">
    <property type="entry name" value="SPRY"/>
    <property type="match status" value="1"/>
</dbReference>
<dbReference type="GO" id="GO:0005634">
    <property type="term" value="C:nucleus"/>
    <property type="evidence" value="ECO:0007669"/>
    <property type="project" value="UniProtKB-SubCell"/>
</dbReference>
<keyword evidence="8" id="KW-0131">Cell cycle</keyword>
<feature type="region of interest" description="Disordered" evidence="9">
    <location>
        <begin position="413"/>
        <end position="444"/>
    </location>
</feature>
<dbReference type="GO" id="GO:0006397">
    <property type="term" value="P:mRNA processing"/>
    <property type="evidence" value="ECO:0007669"/>
    <property type="project" value="UniProtKB-KW"/>
</dbReference>
<dbReference type="PANTHER" id="PTHR12786:SF1">
    <property type="entry name" value="SPLICING REGULATOR SDE2"/>
    <property type="match status" value="1"/>
</dbReference>
<feature type="compositionally biased region" description="Basic and acidic residues" evidence="9">
    <location>
        <begin position="145"/>
        <end position="165"/>
    </location>
</feature>
<evidence type="ECO:0000313" key="11">
    <source>
        <dbReference type="EMBL" id="GMH64256.1"/>
    </source>
</evidence>
<evidence type="ECO:0000256" key="4">
    <source>
        <dbReference type="ARBA" id="ARBA00022490"/>
    </source>
</evidence>
<comment type="caution">
    <text evidence="11">The sequence shown here is derived from an EMBL/GenBank/DDBJ whole genome shotgun (WGS) entry which is preliminary data.</text>
</comment>
<feature type="compositionally biased region" description="Basic and acidic residues" evidence="9">
    <location>
        <begin position="91"/>
        <end position="101"/>
    </location>
</feature>
<evidence type="ECO:0000256" key="9">
    <source>
        <dbReference type="SAM" id="MobiDB-lite"/>
    </source>
</evidence>
<dbReference type="GO" id="GO:0005737">
    <property type="term" value="C:cytoplasm"/>
    <property type="evidence" value="ECO:0007669"/>
    <property type="project" value="UniProtKB-SubCell"/>
</dbReference>
<keyword evidence="7" id="KW-0539">Nucleus</keyword>
<name>A0A9W7A6E3_9STRA</name>
<protein>
    <recommendedName>
        <fullName evidence="10">B30.2/SPRY domain-containing protein</fullName>
    </recommendedName>
</protein>
<dbReference type="PANTHER" id="PTHR12786">
    <property type="entry name" value="SPLICING FACTOR SF3A-RELATED"/>
    <property type="match status" value="1"/>
</dbReference>
<dbReference type="Pfam" id="PF00622">
    <property type="entry name" value="SPRY"/>
    <property type="match status" value="1"/>
</dbReference>
<keyword evidence="4" id="KW-0963">Cytoplasm</keyword>
<reference evidence="11" key="1">
    <citation type="submission" date="2022-07" db="EMBL/GenBank/DDBJ databases">
        <title>Genome analysis of Parmales, a sister group of diatoms, reveals the evolutionary specialization of diatoms from phago-mixotrophs to photoautotrophs.</title>
        <authorList>
            <person name="Ban H."/>
            <person name="Sato S."/>
            <person name="Yoshikawa S."/>
            <person name="Kazumasa Y."/>
            <person name="Nakamura Y."/>
            <person name="Ichinomiya M."/>
            <person name="Saitoh K."/>
            <person name="Sato N."/>
            <person name="Blanc-Mathieu R."/>
            <person name="Endo H."/>
            <person name="Kuwata A."/>
            <person name="Ogata H."/>
        </authorList>
    </citation>
    <scope>NUCLEOTIDE SEQUENCE</scope>
</reference>
<comment type="similarity">
    <text evidence="3">Belongs to the SDE2 family.</text>
</comment>
<evidence type="ECO:0000256" key="6">
    <source>
        <dbReference type="ARBA" id="ARBA00023187"/>
    </source>
</evidence>